<protein>
    <submittedName>
        <fullName evidence="3">Peptidylprolyl isomerase</fullName>
        <ecNumber evidence="3">5.2.1.8</ecNumber>
    </submittedName>
</protein>
<evidence type="ECO:0000313" key="3">
    <source>
        <dbReference type="EMBL" id="MCY6485737.1"/>
    </source>
</evidence>
<name>A0ABT4D520_9CLOT</name>
<dbReference type="Pfam" id="PF00639">
    <property type="entry name" value="Rotamase"/>
    <property type="match status" value="1"/>
</dbReference>
<gene>
    <name evidence="3" type="ORF">OW763_15540</name>
</gene>
<dbReference type="InterPro" id="IPR050245">
    <property type="entry name" value="PrsA_foldase"/>
</dbReference>
<reference evidence="3" key="1">
    <citation type="submission" date="2022-12" db="EMBL/GenBank/DDBJ databases">
        <authorList>
            <person name="Wang J."/>
        </authorList>
    </citation>
    <scope>NUCLEOTIDE SEQUENCE</scope>
    <source>
        <strain evidence="3">HY-45-18</strain>
    </source>
</reference>
<feature type="domain" description="PpiC" evidence="2">
    <location>
        <begin position="113"/>
        <end position="202"/>
    </location>
</feature>
<dbReference type="InterPro" id="IPR000297">
    <property type="entry name" value="PPIase_PpiC"/>
</dbReference>
<dbReference type="SUPFAM" id="SSF109998">
    <property type="entry name" value="Triger factor/SurA peptide-binding domain-like"/>
    <property type="match status" value="1"/>
</dbReference>
<dbReference type="EC" id="5.2.1.8" evidence="3"/>
<dbReference type="InterPro" id="IPR046357">
    <property type="entry name" value="PPIase_dom_sf"/>
</dbReference>
<dbReference type="PROSITE" id="PS01096">
    <property type="entry name" value="PPIC_PPIASE_1"/>
    <property type="match status" value="1"/>
</dbReference>
<keyword evidence="1" id="KW-0697">Rotamase</keyword>
<evidence type="ECO:0000256" key="1">
    <source>
        <dbReference type="PROSITE-ProRule" id="PRU00278"/>
    </source>
</evidence>
<dbReference type="PANTHER" id="PTHR47245">
    <property type="entry name" value="PEPTIDYLPROLYL ISOMERASE"/>
    <property type="match status" value="1"/>
</dbReference>
<dbReference type="EMBL" id="JAPQER010000010">
    <property type="protein sequence ID" value="MCY6485737.1"/>
    <property type="molecule type" value="Genomic_DNA"/>
</dbReference>
<dbReference type="InterPro" id="IPR027304">
    <property type="entry name" value="Trigger_fact/SurA_dom_sf"/>
</dbReference>
<organism evidence="3 4">
    <name type="scientific">Clostridium aestuarii</name>
    <dbReference type="NCBI Taxonomy" id="338193"/>
    <lineage>
        <taxon>Bacteria</taxon>
        <taxon>Bacillati</taxon>
        <taxon>Bacillota</taxon>
        <taxon>Clostridia</taxon>
        <taxon>Eubacteriales</taxon>
        <taxon>Clostridiaceae</taxon>
        <taxon>Clostridium</taxon>
    </lineage>
</organism>
<dbReference type="RefSeq" id="WP_268042336.1">
    <property type="nucleotide sequence ID" value="NZ_JAPQER010000010.1"/>
</dbReference>
<dbReference type="Proteomes" id="UP001078443">
    <property type="component" value="Unassembled WGS sequence"/>
</dbReference>
<keyword evidence="1 3" id="KW-0413">Isomerase</keyword>
<dbReference type="Gene3D" id="1.10.8.1040">
    <property type="match status" value="1"/>
</dbReference>
<dbReference type="Gene3D" id="3.10.50.40">
    <property type="match status" value="1"/>
</dbReference>
<dbReference type="SUPFAM" id="SSF54534">
    <property type="entry name" value="FKBP-like"/>
    <property type="match status" value="1"/>
</dbReference>
<evidence type="ECO:0000313" key="4">
    <source>
        <dbReference type="Proteomes" id="UP001078443"/>
    </source>
</evidence>
<dbReference type="GO" id="GO:0003755">
    <property type="term" value="F:peptidyl-prolyl cis-trans isomerase activity"/>
    <property type="evidence" value="ECO:0007669"/>
    <property type="project" value="UniProtKB-EC"/>
</dbReference>
<proteinExistence type="predicted"/>
<keyword evidence="4" id="KW-1185">Reference proteome</keyword>
<comment type="caution">
    <text evidence="3">The sequence shown here is derived from an EMBL/GenBank/DDBJ whole genome shotgun (WGS) entry which is preliminary data.</text>
</comment>
<dbReference type="PROSITE" id="PS50198">
    <property type="entry name" value="PPIC_PPIASE_2"/>
    <property type="match status" value="1"/>
</dbReference>
<evidence type="ECO:0000259" key="2">
    <source>
        <dbReference type="PROSITE" id="PS50198"/>
    </source>
</evidence>
<dbReference type="InterPro" id="IPR023058">
    <property type="entry name" value="PPIase_PpiC_CS"/>
</dbReference>
<dbReference type="PANTHER" id="PTHR47245:SF2">
    <property type="entry name" value="PEPTIDYL-PROLYL CIS-TRANS ISOMERASE HP_0175-RELATED"/>
    <property type="match status" value="1"/>
</dbReference>
<accession>A0ABT4D520</accession>
<sequence length="247" mass="27873">MENKVLATVLGKEITEKDLKLAVERFPQQSRGFLATEEGKKQLLDQLVAFELCYNYGKDSGVENSEDFKEKIEGVKREILTQITIEKVIKAVEVTDKEVEEFYEANKEKFKTPETVAAKHILVETEESAKEISEKIKNGMAFEEAATEFSTCPSKAQGGSLGKFGRGQMVPEFEEAAFSLEAGVVSEPVKTQFGYHLIKVEGKEESTVQAFDQVKDQLKNQLAQEKQSTRYMEFVEELKGKYSTEIK</sequence>